<sequence>MTTLLRPLKAAFRIESVAVTNNGVQVTWKDGHHSFYHNLWLRDACHCPECFQRDTLSLNSSEGEGHDPLKMPLNPITEAVKIDREGNLDIVWGGQEPGHHSVFDPSWLRVHCQTDPALKQRRKPQLWDSSVSIPHFDYHEVMKDDWALLLWLDKMLELGVVIIDNVPKNRESFQALIERIGPIQQRYHPTHIFTLDTANKLAGNIHHAYQYMERLHNHTDHVSYNVPPRLQFLGCIQYDNPDNDKQAYSTLVDGFKIAEVLRTQQPKFFELLTTEYVPTARRRLGVEEKVSKHEIGTKKYQWETYHRQHVINLDETGEVYQIRHHEKDRVPLEVSPDKIQDLYAAYQAFTALAEAPEYNAEFLIAPGQVLVNDNWRLLHGRTAIHNAQLRRVLLGSYMKPETFRSRRRLLLGKKSGMSDIWLMGCSDRALEMLADRTTI</sequence>
<dbReference type="Pfam" id="PF02668">
    <property type="entry name" value="TauD"/>
    <property type="match status" value="1"/>
</dbReference>
<comment type="catalytic activity">
    <reaction evidence="13">
        <text>N(6),N(6),N(6)-trimethyl-L-lysine + 2-oxoglutarate + O2 = (3S)-3-hydroxy-N(6),N(6),N(6)-trimethyl-L-lysine + succinate + CO2</text>
        <dbReference type="Rhea" id="RHEA:14181"/>
        <dbReference type="ChEBI" id="CHEBI:15379"/>
        <dbReference type="ChEBI" id="CHEBI:16526"/>
        <dbReference type="ChEBI" id="CHEBI:16810"/>
        <dbReference type="ChEBI" id="CHEBI:30031"/>
        <dbReference type="ChEBI" id="CHEBI:58100"/>
        <dbReference type="ChEBI" id="CHEBI:141499"/>
        <dbReference type="EC" id="1.14.11.8"/>
    </reaction>
</comment>
<gene>
    <name evidence="16" type="ORF">BJP34_27535</name>
</gene>
<dbReference type="EMBL" id="CP017599">
    <property type="protein sequence ID" value="AOX02696.1"/>
    <property type="molecule type" value="Genomic_DNA"/>
</dbReference>
<dbReference type="KEGG" id="mpro:BJP34_27535"/>
<evidence type="ECO:0000256" key="3">
    <source>
        <dbReference type="ARBA" id="ARBA00008654"/>
    </source>
</evidence>
<dbReference type="GO" id="GO:0046872">
    <property type="term" value="F:metal ion binding"/>
    <property type="evidence" value="ECO:0007669"/>
    <property type="project" value="UniProtKB-KW"/>
</dbReference>
<dbReference type="InterPro" id="IPR038492">
    <property type="entry name" value="GBBH-like_N_sf"/>
</dbReference>
<proteinExistence type="inferred from homology"/>
<dbReference type="PANTHER" id="PTHR10696">
    <property type="entry name" value="GAMMA-BUTYROBETAINE HYDROXYLASE-RELATED"/>
    <property type="match status" value="1"/>
</dbReference>
<evidence type="ECO:0000256" key="12">
    <source>
        <dbReference type="ARBA" id="ARBA00046008"/>
    </source>
</evidence>
<evidence type="ECO:0000256" key="11">
    <source>
        <dbReference type="ARBA" id="ARBA00032283"/>
    </source>
</evidence>
<dbReference type="Gene3D" id="3.60.130.10">
    <property type="entry name" value="Clavaminate synthase-like"/>
    <property type="match status" value="1"/>
</dbReference>
<evidence type="ECO:0000256" key="1">
    <source>
        <dbReference type="ARBA" id="ARBA00001954"/>
    </source>
</evidence>
<dbReference type="AlphaFoldDB" id="A0A1D8TZ28"/>
<feature type="domain" description="Gamma-butyrobetaine hydroxylase-like N-terminal" evidence="15">
    <location>
        <begin position="20"/>
        <end position="73"/>
    </location>
</feature>
<dbReference type="Gene3D" id="3.30.2020.30">
    <property type="match status" value="1"/>
</dbReference>
<dbReference type="PANTHER" id="PTHR10696:SF51">
    <property type="entry name" value="TRIMETHYLLYSINE DIOXYGENASE, MITOCHONDRIAL"/>
    <property type="match status" value="1"/>
</dbReference>
<organism evidence="16 17">
    <name type="scientific">Moorena producens PAL-8-15-08-1</name>
    <dbReference type="NCBI Taxonomy" id="1458985"/>
    <lineage>
        <taxon>Bacteria</taxon>
        <taxon>Bacillati</taxon>
        <taxon>Cyanobacteriota</taxon>
        <taxon>Cyanophyceae</taxon>
        <taxon>Coleofasciculales</taxon>
        <taxon>Coleofasciculaceae</taxon>
        <taxon>Moorena</taxon>
    </lineage>
</organism>
<dbReference type="InterPro" id="IPR010376">
    <property type="entry name" value="GBBH-like_N"/>
</dbReference>
<keyword evidence="7" id="KW-0560">Oxidoreductase</keyword>
<keyword evidence="6" id="KW-0223">Dioxygenase</keyword>
<dbReference type="RefSeq" id="WP_070395098.1">
    <property type="nucleotide sequence ID" value="NZ_CP017599.1"/>
</dbReference>
<keyword evidence="5" id="KW-0479">Metal-binding</keyword>
<evidence type="ECO:0000256" key="4">
    <source>
        <dbReference type="ARBA" id="ARBA00012267"/>
    </source>
</evidence>
<dbReference type="EC" id="1.14.11.8" evidence="4"/>
<evidence type="ECO:0000256" key="5">
    <source>
        <dbReference type="ARBA" id="ARBA00022723"/>
    </source>
</evidence>
<evidence type="ECO:0000259" key="14">
    <source>
        <dbReference type="Pfam" id="PF02668"/>
    </source>
</evidence>
<comment type="function">
    <text evidence="12">Converts trimethyllysine (TML) into hydroxytrimethyllysine (HTML).</text>
</comment>
<evidence type="ECO:0000256" key="9">
    <source>
        <dbReference type="ARBA" id="ARBA00030363"/>
    </source>
</evidence>
<dbReference type="Proteomes" id="UP000177870">
    <property type="component" value="Chromosome"/>
</dbReference>
<comment type="similarity">
    <text evidence="3">Belongs to the gamma-BBH/TMLD family.</text>
</comment>
<keyword evidence="8" id="KW-0408">Iron</keyword>
<feature type="domain" description="TauD/TfdA-like" evidence="14">
    <location>
        <begin position="135"/>
        <end position="397"/>
    </location>
</feature>
<dbReference type="Pfam" id="PF06155">
    <property type="entry name" value="GBBH-like_N"/>
    <property type="match status" value="1"/>
</dbReference>
<name>A0A1D8TZ28_9CYAN</name>
<dbReference type="STRING" id="1458985.BJP34_27535"/>
<dbReference type="InterPro" id="IPR042098">
    <property type="entry name" value="TauD-like_sf"/>
</dbReference>
<evidence type="ECO:0000259" key="15">
    <source>
        <dbReference type="Pfam" id="PF06155"/>
    </source>
</evidence>
<dbReference type="SUPFAM" id="SSF51197">
    <property type="entry name" value="Clavaminate synthase-like"/>
    <property type="match status" value="1"/>
</dbReference>
<evidence type="ECO:0000256" key="13">
    <source>
        <dbReference type="ARBA" id="ARBA00049334"/>
    </source>
</evidence>
<evidence type="ECO:0000313" key="17">
    <source>
        <dbReference type="Proteomes" id="UP000177870"/>
    </source>
</evidence>
<comment type="cofactor">
    <cofactor evidence="1">
        <name>Fe(2+)</name>
        <dbReference type="ChEBI" id="CHEBI:29033"/>
    </cofactor>
</comment>
<protein>
    <recommendedName>
        <fullName evidence="4">trimethyllysine dioxygenase</fullName>
        <ecNumber evidence="4">1.14.11.8</ecNumber>
    </recommendedName>
    <alternativeName>
        <fullName evidence="10">Epsilon-trimethyllysine 2-oxoglutarate dioxygenase</fullName>
    </alternativeName>
    <alternativeName>
        <fullName evidence="9">TML hydroxylase</fullName>
    </alternativeName>
    <alternativeName>
        <fullName evidence="11">TML-alpha-ketoglutarate dioxygenase</fullName>
    </alternativeName>
</protein>
<dbReference type="InterPro" id="IPR050411">
    <property type="entry name" value="AlphaKG_dependent_hydroxylases"/>
</dbReference>
<reference evidence="17" key="1">
    <citation type="submission" date="2016-10" db="EMBL/GenBank/DDBJ databases">
        <title>Comparative genomics uncovers the prolific and rare metabolic potential of the cyanobacterial genus Moorea.</title>
        <authorList>
            <person name="Leao T."/>
            <person name="Castelao G."/>
            <person name="Korobeynikov A."/>
            <person name="Monroe E.A."/>
            <person name="Podell S."/>
            <person name="Glukhov E."/>
            <person name="Allen E."/>
            <person name="Gerwick W.H."/>
            <person name="Gerwick L."/>
        </authorList>
    </citation>
    <scope>NUCLEOTIDE SEQUENCE [LARGE SCALE GENOMIC DNA]</scope>
    <source>
        <strain evidence="17">PAL-8-15-08-1</strain>
    </source>
</reference>
<evidence type="ECO:0000256" key="6">
    <source>
        <dbReference type="ARBA" id="ARBA00022964"/>
    </source>
</evidence>
<dbReference type="InterPro" id="IPR003819">
    <property type="entry name" value="TauD/TfdA-like"/>
</dbReference>
<evidence type="ECO:0000256" key="2">
    <source>
        <dbReference type="ARBA" id="ARBA00001961"/>
    </source>
</evidence>
<comment type="cofactor">
    <cofactor evidence="2">
        <name>L-ascorbate</name>
        <dbReference type="ChEBI" id="CHEBI:38290"/>
    </cofactor>
</comment>
<dbReference type="GO" id="GO:0050353">
    <property type="term" value="F:trimethyllysine dioxygenase activity"/>
    <property type="evidence" value="ECO:0007669"/>
    <property type="project" value="UniProtKB-EC"/>
</dbReference>
<evidence type="ECO:0000256" key="7">
    <source>
        <dbReference type="ARBA" id="ARBA00023002"/>
    </source>
</evidence>
<dbReference type="GO" id="GO:0045329">
    <property type="term" value="P:carnitine biosynthetic process"/>
    <property type="evidence" value="ECO:0007669"/>
    <property type="project" value="TreeGrafter"/>
</dbReference>
<dbReference type="OrthoDB" id="9794178at2"/>
<evidence type="ECO:0000256" key="8">
    <source>
        <dbReference type="ARBA" id="ARBA00023004"/>
    </source>
</evidence>
<accession>A0A1D8TZ28</accession>
<dbReference type="FunFam" id="3.30.2020.30:FF:000002">
    <property type="entry name" value="Putative gamma-butyrobetaine dioxygenase"/>
    <property type="match status" value="1"/>
</dbReference>
<evidence type="ECO:0000256" key="10">
    <source>
        <dbReference type="ARBA" id="ARBA00031778"/>
    </source>
</evidence>
<evidence type="ECO:0000313" key="16">
    <source>
        <dbReference type="EMBL" id="AOX02696.1"/>
    </source>
</evidence>